<accession>A0A0W8E1Z0</accession>
<protein>
    <submittedName>
        <fullName evidence="1">Uncharacterized protein</fullName>
    </submittedName>
</protein>
<gene>
    <name evidence="1" type="ORF">ASZ90_020024</name>
</gene>
<name>A0A0W8E1Z0_9ZZZZ</name>
<comment type="caution">
    <text evidence="1">The sequence shown here is derived from an EMBL/GenBank/DDBJ whole genome shotgun (WGS) entry which is preliminary data.</text>
</comment>
<dbReference type="Gene3D" id="1.10.1660.10">
    <property type="match status" value="1"/>
</dbReference>
<reference evidence="1" key="1">
    <citation type="journal article" date="2015" name="Proc. Natl. Acad. Sci. U.S.A.">
        <title>Networks of energetic and metabolic interactions define dynamics in microbial communities.</title>
        <authorList>
            <person name="Embree M."/>
            <person name="Liu J.K."/>
            <person name="Al-Bassam M.M."/>
            <person name="Zengler K."/>
        </authorList>
    </citation>
    <scope>NUCLEOTIDE SEQUENCE</scope>
</reference>
<organism evidence="1">
    <name type="scientific">hydrocarbon metagenome</name>
    <dbReference type="NCBI Taxonomy" id="938273"/>
    <lineage>
        <taxon>unclassified sequences</taxon>
        <taxon>metagenomes</taxon>
        <taxon>ecological metagenomes</taxon>
    </lineage>
</organism>
<dbReference type="EMBL" id="LNQE01001916">
    <property type="protein sequence ID" value="KUG02656.1"/>
    <property type="molecule type" value="Genomic_DNA"/>
</dbReference>
<dbReference type="Pfam" id="PF13591">
    <property type="entry name" value="MerR_2"/>
    <property type="match status" value="1"/>
</dbReference>
<sequence>MRMIRICYHTAYDKLPISELDIHPDLLDILEELGIVQIKDNCIESQDSRRLYKMMRLKEFLGVNFNGAAVIVELLQRIEELEEEIERLKREVR</sequence>
<evidence type="ECO:0000313" key="1">
    <source>
        <dbReference type="EMBL" id="KUG02656.1"/>
    </source>
</evidence>
<proteinExistence type="predicted"/>
<dbReference type="AlphaFoldDB" id="A0A0W8E1Z0"/>